<evidence type="ECO:0000313" key="2">
    <source>
        <dbReference type="EMBL" id="KAH0561932.1"/>
    </source>
</evidence>
<sequence>MPVFSIGTFVSSLSVIKDLIDVLENASKARTDYQELATELRGLERGLTAIKDLGIDEDNHLRFLAVTQAAAGCRQCIDNFLARAAKFQGLGKSVTPKNGKRKYGSCDLLGTSLRKIQWALSKDDVTRFREEVQLHVSSIQMLSELSTRDGKLSSQNKTQQAAIAALSDKLGQSIAMLRTQSELLKNIRPSLIETLNTKQEQLFHTLVDNIAQLRSSFEQQNKIPPQVMLQRPVQFLDACGRLAPFHLEFINSPEAFLAVLKVRFKYAGLRKIEKREFELRETGSKRRLDLSAPWDSVFLPGQKVDMSMESHADTAASENCHMTYRTIEEIEGRPKKRIRKQKTSTQQLLTRFEDEGDEIRNFRRVHVITTKCRLQIRPVSTAPSTPASGQVASIRNLSGGATPTLDPRSEYVPGQDLLAANYSPWLISRADAEVEPTAEEIAVTFPELHASFPSFIHSSGMGMSDHFLDWLFDGVDYSEESA</sequence>
<gene>
    <name evidence="2" type="ORF">GP486_003359</name>
</gene>
<proteinExistence type="predicted"/>
<feature type="domain" description="Ubiquitin-like" evidence="1">
    <location>
        <begin position="230"/>
        <end position="310"/>
    </location>
</feature>
<dbReference type="Proteomes" id="UP000750711">
    <property type="component" value="Unassembled WGS sequence"/>
</dbReference>
<name>A0A9P8LD27_9PEZI</name>
<comment type="caution">
    <text evidence="2">The sequence shown here is derived from an EMBL/GenBank/DDBJ whole genome shotgun (WGS) entry which is preliminary data.</text>
</comment>
<dbReference type="AlphaFoldDB" id="A0A9P8LD27"/>
<accession>A0A9P8LD27</accession>
<dbReference type="EMBL" id="JAGHQM010000448">
    <property type="protein sequence ID" value="KAH0561932.1"/>
    <property type="molecule type" value="Genomic_DNA"/>
</dbReference>
<dbReference type="PANTHER" id="PTHR38886:SF1">
    <property type="entry name" value="NACHT-NTPASE AND P-LOOP NTPASES N-TERMINAL DOMAIN-CONTAINING PROTEIN"/>
    <property type="match status" value="1"/>
</dbReference>
<dbReference type="Pfam" id="PF22893">
    <property type="entry name" value="ULD_2"/>
    <property type="match status" value="1"/>
</dbReference>
<evidence type="ECO:0000313" key="3">
    <source>
        <dbReference type="Proteomes" id="UP000750711"/>
    </source>
</evidence>
<keyword evidence="3" id="KW-1185">Reference proteome</keyword>
<evidence type="ECO:0000259" key="1">
    <source>
        <dbReference type="Pfam" id="PF22893"/>
    </source>
</evidence>
<dbReference type="PANTHER" id="PTHR38886">
    <property type="entry name" value="SESA DOMAIN-CONTAINING PROTEIN"/>
    <property type="match status" value="1"/>
</dbReference>
<dbReference type="InterPro" id="IPR054464">
    <property type="entry name" value="ULD_fung"/>
</dbReference>
<organism evidence="2 3">
    <name type="scientific">Trichoglossum hirsutum</name>
    <dbReference type="NCBI Taxonomy" id="265104"/>
    <lineage>
        <taxon>Eukaryota</taxon>
        <taxon>Fungi</taxon>
        <taxon>Dikarya</taxon>
        <taxon>Ascomycota</taxon>
        <taxon>Pezizomycotina</taxon>
        <taxon>Geoglossomycetes</taxon>
        <taxon>Geoglossales</taxon>
        <taxon>Geoglossaceae</taxon>
        <taxon>Trichoglossum</taxon>
    </lineage>
</organism>
<reference evidence="2" key="1">
    <citation type="submission" date="2021-03" db="EMBL/GenBank/DDBJ databases">
        <title>Comparative genomics and phylogenomic investigation of the class Geoglossomycetes provide insights into ecological specialization and systematics.</title>
        <authorList>
            <person name="Melie T."/>
            <person name="Pirro S."/>
            <person name="Miller A.N."/>
            <person name="Quandt A."/>
        </authorList>
    </citation>
    <scope>NUCLEOTIDE SEQUENCE</scope>
    <source>
        <strain evidence="2">CAQ_001_2017</strain>
    </source>
</reference>
<protein>
    <recommendedName>
        <fullName evidence="1">Ubiquitin-like domain-containing protein</fullName>
    </recommendedName>
</protein>